<dbReference type="InterPro" id="IPR036856">
    <property type="entry name" value="Ald_Oxase/Xan_DH_a/b_sf"/>
</dbReference>
<evidence type="ECO:0000259" key="3">
    <source>
        <dbReference type="SMART" id="SM01008"/>
    </source>
</evidence>
<organism evidence="4 5">
    <name type="scientific">Amycolatopsis ultiminotia</name>
    <dbReference type="NCBI Taxonomy" id="543629"/>
    <lineage>
        <taxon>Bacteria</taxon>
        <taxon>Bacillati</taxon>
        <taxon>Actinomycetota</taxon>
        <taxon>Actinomycetes</taxon>
        <taxon>Pseudonocardiales</taxon>
        <taxon>Pseudonocardiaceae</taxon>
        <taxon>Amycolatopsis</taxon>
    </lineage>
</organism>
<dbReference type="InterPro" id="IPR016208">
    <property type="entry name" value="Ald_Oxase/xanthine_DH-like"/>
</dbReference>
<evidence type="ECO:0000313" key="4">
    <source>
        <dbReference type="EMBL" id="GAA3581382.1"/>
    </source>
</evidence>
<evidence type="ECO:0000256" key="2">
    <source>
        <dbReference type="ARBA" id="ARBA00023002"/>
    </source>
</evidence>
<accession>A0ABP6YEN4</accession>
<dbReference type="SUPFAM" id="SSF56003">
    <property type="entry name" value="Molybdenum cofactor-binding domain"/>
    <property type="match status" value="1"/>
</dbReference>
<dbReference type="Gene3D" id="3.30.365.10">
    <property type="entry name" value="Aldehyde oxidase/xanthine dehydrogenase, molybdopterin binding domain"/>
    <property type="match status" value="4"/>
</dbReference>
<dbReference type="InterPro" id="IPR046867">
    <property type="entry name" value="AldOxase/xan_DH_MoCoBD2"/>
</dbReference>
<dbReference type="Pfam" id="PF02738">
    <property type="entry name" value="MoCoBD_1"/>
    <property type="match status" value="1"/>
</dbReference>
<name>A0ABP6YEN4_9PSEU</name>
<sequence length="719" mass="76825">MTVHEQVRARRADLARVEAAAKVTGAAGYSMDNSPGGLLHAVLVGAPVARGKIVGIDTAAALADDHVVRVLTRADMPVFGEVQPFQAAAVHLPMQTGEIRFEGEPVAIVLATTIEAAEHARSLVDVLVEARPAVLPGAGAHHLIDDVGQGSGGVTWWPYGQPFRRGDAASAWDSAAVRVSGTYVQPSRHHNAMETSGTLAEWEGNRLTLHDSTQGGHILAPVLADAFHIAAEDVHVIAPFTGGGFGSKGWVWPHQILAAAAAKIAGVPVKLHLRRHDQYTASGFQPRMVQRVELGADSEGRLTMLRHRVSSITGLLETYLEGATEAKALYDCPVIETRQEIERVSIGSPTPLRGTLEGCGLWALESAMNELAREAGIDPLDLRLRNYAETDPISGRPWSSKRLRDAYQEGAKLFGWRERDTGGRRDGPWLIGSGMATSMHSAMRMTGGARVRVRRDGSALVETNITDIGTGLQTVLTLVAAEELDLPVDEVTVAWGDNSLPVTGPIYGSATLHTGSAVALACQDLRRRLPRFAAHLSIVEAIREAGLDEVVGEGVFGLPDKMPVDHDGGVSGYAMRTFGAVFVEVAVDPDLGIVQLRRMVGSYSAGRIMNHRTARSQMIGGLTWAWGKATMEHSELDPLSGRWLSKNLSGVHVPTNADIPADITVHFVDEVDRHASPIGAKGIGELGVIGIDAAVAEAVFDAVGVRIRELPITPQRILV</sequence>
<evidence type="ECO:0000313" key="5">
    <source>
        <dbReference type="Proteomes" id="UP001500689"/>
    </source>
</evidence>
<dbReference type="InterPro" id="IPR008274">
    <property type="entry name" value="AldOxase/xan_DH_MoCoBD1"/>
</dbReference>
<reference evidence="5" key="1">
    <citation type="journal article" date="2019" name="Int. J. Syst. Evol. Microbiol.">
        <title>The Global Catalogue of Microorganisms (GCM) 10K type strain sequencing project: providing services to taxonomists for standard genome sequencing and annotation.</title>
        <authorList>
            <consortium name="The Broad Institute Genomics Platform"/>
            <consortium name="The Broad Institute Genome Sequencing Center for Infectious Disease"/>
            <person name="Wu L."/>
            <person name="Ma J."/>
        </authorList>
    </citation>
    <scope>NUCLEOTIDE SEQUENCE [LARGE SCALE GENOMIC DNA]</scope>
    <source>
        <strain evidence="5">JCM 16898</strain>
    </source>
</reference>
<dbReference type="Gene3D" id="3.90.1170.50">
    <property type="entry name" value="Aldehyde oxidase/xanthine dehydrogenase, a/b hammerhead"/>
    <property type="match status" value="1"/>
</dbReference>
<gene>
    <name evidence="4" type="ORF">GCM10022222_77600</name>
</gene>
<dbReference type="InterPro" id="IPR000674">
    <property type="entry name" value="Ald_Oxase/Xan_DH_a/b"/>
</dbReference>
<keyword evidence="2" id="KW-0560">Oxidoreductase</keyword>
<dbReference type="Proteomes" id="UP001500689">
    <property type="component" value="Unassembled WGS sequence"/>
</dbReference>
<comment type="caution">
    <text evidence="4">The sequence shown here is derived from an EMBL/GenBank/DDBJ whole genome shotgun (WGS) entry which is preliminary data.</text>
</comment>
<dbReference type="SUPFAM" id="SSF54665">
    <property type="entry name" value="CO dehydrogenase molybdoprotein N-domain-like"/>
    <property type="match status" value="1"/>
</dbReference>
<protein>
    <submittedName>
        <fullName evidence="4">Xanthine dehydrogenase family protein molybdopterin-binding subunit</fullName>
    </submittedName>
</protein>
<dbReference type="EMBL" id="BAAAZN010000025">
    <property type="protein sequence ID" value="GAA3581382.1"/>
    <property type="molecule type" value="Genomic_DNA"/>
</dbReference>
<proteinExistence type="predicted"/>
<dbReference type="RefSeq" id="WP_344868376.1">
    <property type="nucleotide sequence ID" value="NZ_BAAAZN010000025.1"/>
</dbReference>
<evidence type="ECO:0000256" key="1">
    <source>
        <dbReference type="ARBA" id="ARBA00022505"/>
    </source>
</evidence>
<dbReference type="Pfam" id="PF20256">
    <property type="entry name" value="MoCoBD_2"/>
    <property type="match status" value="1"/>
</dbReference>
<feature type="domain" description="Aldehyde oxidase/xanthine dehydrogenase a/b hammerhead" evidence="3">
    <location>
        <begin position="24"/>
        <end position="132"/>
    </location>
</feature>
<dbReference type="PANTHER" id="PTHR11908:SF132">
    <property type="entry name" value="ALDEHYDE OXIDASE 1-RELATED"/>
    <property type="match status" value="1"/>
</dbReference>
<dbReference type="PANTHER" id="PTHR11908">
    <property type="entry name" value="XANTHINE DEHYDROGENASE"/>
    <property type="match status" value="1"/>
</dbReference>
<dbReference type="InterPro" id="IPR037165">
    <property type="entry name" value="AldOxase/xan_DH_Mopterin-bd_sf"/>
</dbReference>
<dbReference type="Pfam" id="PF01315">
    <property type="entry name" value="Ald_Xan_dh_C"/>
    <property type="match status" value="1"/>
</dbReference>
<keyword evidence="5" id="KW-1185">Reference proteome</keyword>
<dbReference type="SMART" id="SM01008">
    <property type="entry name" value="Ald_Xan_dh_C"/>
    <property type="match status" value="1"/>
</dbReference>
<keyword evidence="1" id="KW-0500">Molybdenum</keyword>